<feature type="compositionally biased region" description="Basic and acidic residues" evidence="4">
    <location>
        <begin position="574"/>
        <end position="585"/>
    </location>
</feature>
<dbReference type="Gene3D" id="2.130.10.10">
    <property type="entry name" value="YVTN repeat-like/Quinoprotein amine dehydrogenase"/>
    <property type="match status" value="2"/>
</dbReference>
<accession>A0A3S3Q2H9</accession>
<dbReference type="Proteomes" id="UP000285301">
    <property type="component" value="Unassembled WGS sequence"/>
</dbReference>
<evidence type="ECO:0000256" key="1">
    <source>
        <dbReference type="ARBA" id="ARBA00004123"/>
    </source>
</evidence>
<dbReference type="InterPro" id="IPR001680">
    <property type="entry name" value="WD40_rpt"/>
</dbReference>
<evidence type="ECO:0000313" key="6">
    <source>
        <dbReference type="EMBL" id="RWS02222.1"/>
    </source>
</evidence>
<name>A0A3S3Q2H9_9ACAR</name>
<gene>
    <name evidence="6" type="ORF">B4U79_00447</name>
</gene>
<dbReference type="AlphaFoldDB" id="A0A3S3Q2H9"/>
<keyword evidence="2" id="KW-0539">Nucleus</keyword>
<evidence type="ECO:0000256" key="2">
    <source>
        <dbReference type="ARBA" id="ARBA00023242"/>
    </source>
</evidence>
<feature type="region of interest" description="Disordered" evidence="4">
    <location>
        <begin position="570"/>
        <end position="645"/>
    </location>
</feature>
<dbReference type="GO" id="GO:0005730">
    <property type="term" value="C:nucleolus"/>
    <property type="evidence" value="ECO:0007669"/>
    <property type="project" value="TreeGrafter"/>
</dbReference>
<evidence type="ECO:0000313" key="7">
    <source>
        <dbReference type="Proteomes" id="UP000285301"/>
    </source>
</evidence>
<dbReference type="OrthoDB" id="30195at2759"/>
<dbReference type="InterPro" id="IPR015943">
    <property type="entry name" value="WD40/YVTN_repeat-like_dom_sf"/>
</dbReference>
<dbReference type="GO" id="GO:0000462">
    <property type="term" value="P:maturation of SSU-rRNA from tricistronic rRNA transcript (SSU-rRNA, 5.8S rRNA, LSU-rRNA)"/>
    <property type="evidence" value="ECO:0007669"/>
    <property type="project" value="TreeGrafter"/>
</dbReference>
<organism evidence="6 7">
    <name type="scientific">Dinothrombium tinctorium</name>
    <dbReference type="NCBI Taxonomy" id="1965070"/>
    <lineage>
        <taxon>Eukaryota</taxon>
        <taxon>Metazoa</taxon>
        <taxon>Ecdysozoa</taxon>
        <taxon>Arthropoda</taxon>
        <taxon>Chelicerata</taxon>
        <taxon>Arachnida</taxon>
        <taxon>Acari</taxon>
        <taxon>Acariformes</taxon>
        <taxon>Trombidiformes</taxon>
        <taxon>Prostigmata</taxon>
        <taxon>Anystina</taxon>
        <taxon>Parasitengona</taxon>
        <taxon>Trombidioidea</taxon>
        <taxon>Trombidiidae</taxon>
        <taxon>Dinothrombium</taxon>
    </lineage>
</organism>
<evidence type="ECO:0000256" key="3">
    <source>
        <dbReference type="ARBA" id="ARBA00038335"/>
    </source>
</evidence>
<feature type="domain" description="Small-subunit processome Utp12" evidence="5">
    <location>
        <begin position="461"/>
        <end position="563"/>
    </location>
</feature>
<keyword evidence="7" id="KW-1185">Reference proteome</keyword>
<comment type="caution">
    <text evidence="6">The sequence shown here is derived from an EMBL/GenBank/DDBJ whole genome shotgun (WGS) entry which is preliminary data.</text>
</comment>
<evidence type="ECO:0000259" key="5">
    <source>
        <dbReference type="Pfam" id="PF04003"/>
    </source>
</evidence>
<dbReference type="EMBL" id="NCKU01007995">
    <property type="protein sequence ID" value="RWS02222.1"/>
    <property type="molecule type" value="Genomic_DNA"/>
</dbReference>
<dbReference type="InterPro" id="IPR052414">
    <property type="entry name" value="U3_snoRNA-assoc_WDR"/>
</dbReference>
<dbReference type="STRING" id="1965070.A0A3S3Q2H9"/>
<reference evidence="6 7" key="1">
    <citation type="journal article" date="2018" name="Gigascience">
        <title>Genomes of trombidid mites reveal novel predicted allergens and laterally-transferred genes associated with secondary metabolism.</title>
        <authorList>
            <person name="Dong X."/>
            <person name="Chaisiri K."/>
            <person name="Xia D."/>
            <person name="Armstrong S.D."/>
            <person name="Fang Y."/>
            <person name="Donnelly M.J."/>
            <person name="Kadowaki T."/>
            <person name="McGarry J.W."/>
            <person name="Darby A.C."/>
            <person name="Makepeace B.L."/>
        </authorList>
    </citation>
    <scope>NUCLEOTIDE SEQUENCE [LARGE SCALE GENOMIC DNA]</scope>
    <source>
        <strain evidence="6">UoL-WK</strain>
    </source>
</reference>
<dbReference type="SUPFAM" id="SSF50978">
    <property type="entry name" value="WD40 repeat-like"/>
    <property type="match status" value="1"/>
</dbReference>
<dbReference type="PANTHER" id="PTHR44267">
    <property type="entry name" value="WD REPEAT-CONTAINING PROTEIN 43"/>
    <property type="match status" value="1"/>
</dbReference>
<evidence type="ECO:0000256" key="4">
    <source>
        <dbReference type="SAM" id="MobiDB-lite"/>
    </source>
</evidence>
<dbReference type="Pfam" id="PF04003">
    <property type="entry name" value="Utp12"/>
    <property type="match status" value="1"/>
</dbReference>
<dbReference type="InterPro" id="IPR007148">
    <property type="entry name" value="SSU_processome_Utp12"/>
</dbReference>
<dbReference type="PANTHER" id="PTHR44267:SF1">
    <property type="entry name" value="WD REPEAT-CONTAINING PROTEIN 43"/>
    <property type="match status" value="1"/>
</dbReference>
<feature type="compositionally biased region" description="Acidic residues" evidence="4">
    <location>
        <begin position="617"/>
        <end position="630"/>
    </location>
</feature>
<sequence length="645" mass="73191">MDSNYSKSAFSENHEYFGYSTSDGVLYFWDTVSSQLKSEYKPSSHLSATCTCICWGPSKSRAISSPRKKKRKSTADASEDISNLELVAIGTENGIILIYSIIKENLFAKLENGHSANVNGICWLCEKDSLFSCSSDLHVIEWSISTLKIKSKWKADDNELHAICCIDDSRLLTASSVIKLWNLKDQTLLQKFTGHATEVWKLLAINSQDLELQKNGYFLSAALGDRVISAWQAKSEGERKALASYVLTDEPVNVDVSKPASKEEPVMISAVTKSGDLLIFEHLLNGRRNTPFKPKVTVKIATDSSNTKYLPILAVKNCNDENNNLFIVYGSLLRPRFEKICVNECKKKTILVRDNHLAEAKSFITIEQKSLKVTEPKTSSDVKIMGPAQMNPVKPMLSPTKLTKSTKNTNHLNENNELSLSLDERLKTVEPTDQLTEYLSSEPPRADNFVHLLMQGLQSKDRRMLSTVLQRGDINLIKNTIKRLPMEYLSSLLEELQRHLYYKGDINFVYLKWLEALLQTKLSLILTLPNIHQQLVPILELLNIRCDIFDRMYKLRGRLNLMLSQIGEETDNNDVSKEPLLKYEESSSDEEEEENMDSDNEIQDLIDMGEREANDKEDVDEEMEEDDNSDNSESKSENSDYEDCS</sequence>
<protein>
    <submittedName>
        <fullName evidence="6">WD repeat-containing protein 43-like protein</fullName>
    </submittedName>
</protein>
<proteinExistence type="inferred from homology"/>
<comment type="similarity">
    <text evidence="3">Belongs to the UTP5 family.</text>
</comment>
<feature type="compositionally biased region" description="Acidic residues" evidence="4">
    <location>
        <begin position="586"/>
        <end position="604"/>
    </location>
</feature>
<feature type="region of interest" description="Disordered" evidence="4">
    <location>
        <begin position="377"/>
        <end position="415"/>
    </location>
</feature>
<comment type="subcellular location">
    <subcellularLocation>
        <location evidence="1">Nucleus</location>
    </subcellularLocation>
</comment>
<dbReference type="InterPro" id="IPR036322">
    <property type="entry name" value="WD40_repeat_dom_sf"/>
</dbReference>
<dbReference type="SMART" id="SM00320">
    <property type="entry name" value="WD40"/>
    <property type="match status" value="4"/>
</dbReference>